<accession>A0A2B4SS42</accession>
<protein>
    <recommendedName>
        <fullName evidence="3">CCHC-type domain-containing protein</fullName>
    </recommendedName>
</protein>
<dbReference type="AlphaFoldDB" id="A0A2B4SS42"/>
<dbReference type="SUPFAM" id="SSF50630">
    <property type="entry name" value="Acid proteases"/>
    <property type="match status" value="1"/>
</dbReference>
<evidence type="ECO:0008006" key="3">
    <source>
        <dbReference type="Google" id="ProtNLM"/>
    </source>
</evidence>
<dbReference type="PANTHER" id="PTHR37984">
    <property type="entry name" value="PROTEIN CBG26694"/>
    <property type="match status" value="1"/>
</dbReference>
<evidence type="ECO:0000313" key="1">
    <source>
        <dbReference type="EMBL" id="PFX33484.1"/>
    </source>
</evidence>
<dbReference type="STRING" id="50429.A0A2B4SS42"/>
<gene>
    <name evidence="1" type="ORF">AWC38_SpisGene1611</name>
</gene>
<sequence length="445" mass="49311">MIRDRIVFGVRDTRLKERLLRESSELTLEKAVSIRRAGEASITQIKELEDTDKTVPVHWVGDKFNSRRPKPPRSKLPFNCSKCGTKYQPKSCPAFGRFCLVCKGKDHFAKACPQMKSRVHAVTPSDQGAIGGVEPEGQSDHGDQELFIGTVTRAPQVEESAWFTSLRVGGTPIKFKLGTGAEANVLPLSVYSKLRNKSPLLETSVILSSYGDFKVKPKGTLHLNCEAPGMKENMSFFVAAVESPPILGLPACQKLNLVRRVASVIQAPLTKDEILAEFPDVFTGLGCMGALFEYRNTPISGLKESPAQLLMSRMLKSKLPAVESLLKPQVLDNSQQKLQQRIDKQKVYYHRNAKPLPIVKEGETARIRKGKTWEPAIVTTQHTAPRSFMVTTPDGTAYRRNRRHLLPTDESPPVIAGPPIDLPATPLAVADRWLVLHHLMMPSLA</sequence>
<dbReference type="CDD" id="cd20335">
    <property type="entry name" value="BRcat_RBR"/>
    <property type="match status" value="1"/>
</dbReference>
<dbReference type="InterPro" id="IPR021109">
    <property type="entry name" value="Peptidase_aspartic_dom_sf"/>
</dbReference>
<dbReference type="OrthoDB" id="6160105at2759"/>
<keyword evidence="2" id="KW-1185">Reference proteome</keyword>
<dbReference type="PANTHER" id="PTHR37984:SF9">
    <property type="entry name" value="INTEGRASE CATALYTIC DOMAIN-CONTAINING PROTEIN"/>
    <property type="match status" value="1"/>
</dbReference>
<dbReference type="Gene3D" id="2.40.70.10">
    <property type="entry name" value="Acid Proteases"/>
    <property type="match status" value="1"/>
</dbReference>
<dbReference type="CDD" id="cd05481">
    <property type="entry name" value="retropepsin_like_LTR_1"/>
    <property type="match status" value="1"/>
</dbReference>
<name>A0A2B4SS42_STYPI</name>
<dbReference type="EMBL" id="LSMT01000011">
    <property type="protein sequence ID" value="PFX33484.1"/>
    <property type="molecule type" value="Genomic_DNA"/>
</dbReference>
<evidence type="ECO:0000313" key="2">
    <source>
        <dbReference type="Proteomes" id="UP000225706"/>
    </source>
</evidence>
<reference evidence="2" key="1">
    <citation type="journal article" date="2017" name="bioRxiv">
        <title>Comparative analysis of the genomes of Stylophora pistillata and Acropora digitifera provides evidence for extensive differences between species of corals.</title>
        <authorList>
            <person name="Voolstra C.R."/>
            <person name="Li Y."/>
            <person name="Liew Y.J."/>
            <person name="Baumgarten S."/>
            <person name="Zoccola D."/>
            <person name="Flot J.-F."/>
            <person name="Tambutte S."/>
            <person name="Allemand D."/>
            <person name="Aranda M."/>
        </authorList>
    </citation>
    <scope>NUCLEOTIDE SEQUENCE [LARGE SCALE GENOMIC DNA]</scope>
</reference>
<dbReference type="InterPro" id="IPR050951">
    <property type="entry name" value="Retrovirus_Pol_polyprotein"/>
</dbReference>
<comment type="caution">
    <text evidence="1">The sequence shown here is derived from an EMBL/GenBank/DDBJ whole genome shotgun (WGS) entry which is preliminary data.</text>
</comment>
<dbReference type="Proteomes" id="UP000225706">
    <property type="component" value="Unassembled WGS sequence"/>
</dbReference>
<organism evidence="1 2">
    <name type="scientific">Stylophora pistillata</name>
    <name type="common">Smooth cauliflower coral</name>
    <dbReference type="NCBI Taxonomy" id="50429"/>
    <lineage>
        <taxon>Eukaryota</taxon>
        <taxon>Metazoa</taxon>
        <taxon>Cnidaria</taxon>
        <taxon>Anthozoa</taxon>
        <taxon>Hexacorallia</taxon>
        <taxon>Scleractinia</taxon>
        <taxon>Astrocoeniina</taxon>
        <taxon>Pocilloporidae</taxon>
        <taxon>Stylophora</taxon>
    </lineage>
</organism>
<proteinExistence type="predicted"/>